<dbReference type="InterPro" id="IPR039556">
    <property type="entry name" value="ICL/PEPM"/>
</dbReference>
<evidence type="ECO:0000256" key="1">
    <source>
        <dbReference type="ARBA" id="ARBA00022723"/>
    </source>
</evidence>
<dbReference type="InterPro" id="IPR012698">
    <property type="entry name" value="PEnolPyrv_PMutase_core"/>
</dbReference>
<evidence type="ECO:0000256" key="3">
    <source>
        <dbReference type="ARBA" id="ARBA00024063"/>
    </source>
</evidence>
<dbReference type="GO" id="GO:0050188">
    <property type="term" value="F:phosphoenolpyruvate mutase activity"/>
    <property type="evidence" value="ECO:0007669"/>
    <property type="project" value="UniProtKB-EC"/>
</dbReference>
<comment type="caution">
    <text evidence="5">The sequence shown here is derived from an EMBL/GenBank/DDBJ whole genome shotgun (WGS) entry which is preliminary data.</text>
</comment>
<keyword evidence="6" id="KW-1185">Reference proteome</keyword>
<proteinExistence type="inferred from homology"/>
<accession>A0ABS6QAF0</accession>
<dbReference type="Pfam" id="PF13714">
    <property type="entry name" value="PEP_mutase"/>
    <property type="match status" value="1"/>
</dbReference>
<dbReference type="PANTHER" id="PTHR42905:SF7">
    <property type="entry name" value="PHOSPHOENOLPYRUVATE PHOSPHOMUTASE"/>
    <property type="match status" value="1"/>
</dbReference>
<keyword evidence="1" id="KW-0479">Metal-binding</keyword>
<dbReference type="Proteomes" id="UP000609530">
    <property type="component" value="Unassembled WGS sequence"/>
</dbReference>
<comment type="similarity">
    <text evidence="4">Belongs to the isocitrate lyase/PEP mutase superfamily. PEP mutase family.</text>
</comment>
<evidence type="ECO:0000256" key="2">
    <source>
        <dbReference type="ARBA" id="ARBA00023235"/>
    </source>
</evidence>
<dbReference type="Gene3D" id="3.20.20.60">
    <property type="entry name" value="Phosphoenolpyruvate-binding domains"/>
    <property type="match status" value="1"/>
</dbReference>
<protein>
    <recommendedName>
        <fullName evidence="3">phosphoenolpyruvate mutase</fullName>
        <ecNumber evidence="3">5.4.2.9</ecNumber>
    </recommendedName>
</protein>
<dbReference type="InterPro" id="IPR015813">
    <property type="entry name" value="Pyrv/PenolPyrv_kinase-like_dom"/>
</dbReference>
<gene>
    <name evidence="5" type="primary">aepX</name>
    <name evidence="5" type="ORF">HU760_011170</name>
</gene>
<evidence type="ECO:0000313" key="5">
    <source>
        <dbReference type="EMBL" id="MBV4491153.1"/>
    </source>
</evidence>
<dbReference type="CDD" id="cd00377">
    <property type="entry name" value="ICL_PEPM"/>
    <property type="match status" value="1"/>
</dbReference>
<sequence>MSTQAAFKFISADRRAASLRNLLSDKRCLRFLEAHNPISAILAEHASQTVDGELRVYDGFWSSSLTDSTARGKPDIEVLAIKDRLANVNDIFEVTSKPLIMDGDTGGKPEHFAFDVRSLERLGVSAVIIEDKTGLKKNSLFGNDVFQQQETIEDFCNKIRMGKRAQISSDFMIIARIESLILDAGLDDALTRADAYVAAGADGIMIHSRQETPDEIFAFARTFRERHPTVPLVCVPTSYSSIPFEALEAEGFNIVIYANHMLRSAYMAMKQVADNILLSGRTLEVEPRCLSIKEILELIPGTK</sequence>
<organism evidence="5 6">
    <name type="scientific">Pseudomonas oryzicola</name>
    <dbReference type="NCBI Taxonomy" id="485876"/>
    <lineage>
        <taxon>Bacteria</taxon>
        <taxon>Pseudomonadati</taxon>
        <taxon>Pseudomonadota</taxon>
        <taxon>Gammaproteobacteria</taxon>
        <taxon>Pseudomonadales</taxon>
        <taxon>Pseudomonadaceae</taxon>
        <taxon>Pseudomonas</taxon>
    </lineage>
</organism>
<keyword evidence="2 5" id="KW-0413">Isomerase</keyword>
<dbReference type="InterPro" id="IPR040442">
    <property type="entry name" value="Pyrv_kinase-like_dom_sf"/>
</dbReference>
<dbReference type="NCBIfam" id="TIGR02320">
    <property type="entry name" value="PEP_mutase"/>
    <property type="match status" value="1"/>
</dbReference>
<dbReference type="PANTHER" id="PTHR42905">
    <property type="entry name" value="PHOSPHOENOLPYRUVATE CARBOXYLASE"/>
    <property type="match status" value="1"/>
</dbReference>
<evidence type="ECO:0000256" key="4">
    <source>
        <dbReference type="ARBA" id="ARBA00038455"/>
    </source>
</evidence>
<dbReference type="EMBL" id="JABWRZ020000001">
    <property type="protein sequence ID" value="MBV4491153.1"/>
    <property type="molecule type" value="Genomic_DNA"/>
</dbReference>
<name>A0ABS6QAF0_9PSED</name>
<dbReference type="SUPFAM" id="SSF51621">
    <property type="entry name" value="Phosphoenolpyruvate/pyruvate domain"/>
    <property type="match status" value="1"/>
</dbReference>
<reference evidence="5 6" key="1">
    <citation type="journal article" date="2020" name="Microorganisms">
        <title>Reliable Identification of Environmental Pseudomonas Isolates Using the rpoD Gene.</title>
        <authorList>
            <consortium name="The Broad Institute Genome Sequencing Platform"/>
            <person name="Girard L."/>
            <person name="Lood C."/>
            <person name="Rokni-Zadeh H."/>
            <person name="van Noort V."/>
            <person name="Lavigne R."/>
            <person name="De Mot R."/>
        </authorList>
    </citation>
    <scope>NUCLEOTIDE SEQUENCE [LARGE SCALE GENOMIC DNA]</scope>
    <source>
        <strain evidence="5 6">RD9SR1</strain>
    </source>
</reference>
<dbReference type="EC" id="5.4.2.9" evidence="3"/>
<evidence type="ECO:0000313" key="6">
    <source>
        <dbReference type="Proteomes" id="UP000609530"/>
    </source>
</evidence>
<dbReference type="RefSeq" id="WP_186677019.1">
    <property type="nucleotide sequence ID" value="NZ_JABWRZ020000001.1"/>
</dbReference>